<keyword evidence="5 13" id="KW-0479">Metal-binding</keyword>
<evidence type="ECO:0000256" key="10">
    <source>
        <dbReference type="ARBA" id="ARBA00057484"/>
    </source>
</evidence>
<evidence type="ECO:0000256" key="7">
    <source>
        <dbReference type="ARBA" id="ARBA00022833"/>
    </source>
</evidence>
<dbReference type="Gene3D" id="6.10.250.3220">
    <property type="match status" value="1"/>
</dbReference>
<dbReference type="GO" id="GO:0017069">
    <property type="term" value="F:snRNA binding"/>
    <property type="evidence" value="ECO:0007669"/>
    <property type="project" value="TreeGrafter"/>
</dbReference>
<dbReference type="GO" id="GO:0000175">
    <property type="term" value="F:3'-5'-RNA exonuclease activity"/>
    <property type="evidence" value="ECO:0007669"/>
    <property type="project" value="TreeGrafter"/>
</dbReference>
<feature type="domain" description="C3H1-type" evidence="15">
    <location>
        <begin position="270"/>
        <end position="298"/>
    </location>
</feature>
<dbReference type="GO" id="GO:0034472">
    <property type="term" value="P:snRNA 3'-end processing"/>
    <property type="evidence" value="ECO:0007669"/>
    <property type="project" value="TreeGrafter"/>
</dbReference>
<evidence type="ECO:0000256" key="12">
    <source>
        <dbReference type="ARBA" id="ARBA00071349"/>
    </source>
</evidence>
<dbReference type="InterPro" id="IPR012337">
    <property type="entry name" value="RNaseH-like_sf"/>
</dbReference>
<dbReference type="InterPro" id="IPR006941">
    <property type="entry name" value="RNase_CAF1"/>
</dbReference>
<evidence type="ECO:0000256" key="13">
    <source>
        <dbReference type="PROSITE-ProRule" id="PRU00723"/>
    </source>
</evidence>
<proteinExistence type="evidence at transcript level"/>
<dbReference type="PROSITE" id="PS50103">
    <property type="entry name" value="ZF_C3H1"/>
    <property type="match status" value="1"/>
</dbReference>
<dbReference type="EMBL" id="JW868121">
    <property type="protein sequence ID" value="AFP00639.1"/>
    <property type="molecule type" value="mRNA"/>
</dbReference>
<feature type="zinc finger region" description="C3H1-type" evidence="13">
    <location>
        <begin position="270"/>
        <end position="298"/>
    </location>
</feature>
<evidence type="ECO:0000256" key="3">
    <source>
        <dbReference type="ARBA" id="ARBA00008372"/>
    </source>
</evidence>
<evidence type="ECO:0000256" key="9">
    <source>
        <dbReference type="ARBA" id="ARBA00023242"/>
    </source>
</evidence>
<dbReference type="GO" id="GO:0015030">
    <property type="term" value="C:Cajal body"/>
    <property type="evidence" value="ECO:0007669"/>
    <property type="project" value="TreeGrafter"/>
</dbReference>
<reference evidence="16" key="1">
    <citation type="journal article" date="2014" name="Nature">
        <title>Elephant shark genome provides unique insights into gnathostome evolution.</title>
        <authorList>
            <consortium name="International Elephant Shark Genome Sequencing Consortium"/>
            <person name="Venkatesh B."/>
            <person name="Lee A.P."/>
            <person name="Ravi V."/>
            <person name="Maurya A.K."/>
            <person name="Lian M.M."/>
            <person name="Swann J.B."/>
            <person name="Ohta Y."/>
            <person name="Flajnik M.F."/>
            <person name="Sutoh Y."/>
            <person name="Kasahara M."/>
            <person name="Hoon S."/>
            <person name="Gangu V."/>
            <person name="Roy S.W."/>
            <person name="Irimia M."/>
            <person name="Korzh V."/>
            <person name="Kondrychyn I."/>
            <person name="Lim Z.W."/>
            <person name="Tay B.H."/>
            <person name="Tohari S."/>
            <person name="Kong K.W."/>
            <person name="Ho S."/>
            <person name="Lorente-Galdos B."/>
            <person name="Quilez J."/>
            <person name="Marques-Bonet T."/>
            <person name="Raney B.J."/>
            <person name="Ingham P.W."/>
            <person name="Tay A."/>
            <person name="Hillier L.W."/>
            <person name="Minx P."/>
            <person name="Boehm T."/>
            <person name="Wilson R.K."/>
            <person name="Brenner S."/>
            <person name="Warren W.C."/>
        </authorList>
    </citation>
    <scope>NUCLEOTIDE SEQUENCE</scope>
    <source>
        <tissue evidence="16">Kidney</tissue>
    </source>
</reference>
<feature type="compositionally biased region" description="Basic and acidic residues" evidence="14">
    <location>
        <begin position="384"/>
        <end position="411"/>
    </location>
</feature>
<evidence type="ECO:0000256" key="2">
    <source>
        <dbReference type="ARBA" id="ARBA00004604"/>
    </source>
</evidence>
<evidence type="ECO:0000256" key="14">
    <source>
        <dbReference type="SAM" id="MobiDB-lite"/>
    </source>
</evidence>
<comment type="similarity">
    <text evidence="3">Belongs to the CAF1 family.</text>
</comment>
<dbReference type="InterPro" id="IPR036397">
    <property type="entry name" value="RNaseH_sf"/>
</dbReference>
<evidence type="ECO:0000256" key="8">
    <source>
        <dbReference type="ARBA" id="ARBA00022990"/>
    </source>
</evidence>
<dbReference type="PANTHER" id="PTHR15092:SF37">
    <property type="entry name" value="TARGET OF EGR1 PROTEIN 1"/>
    <property type="match status" value="1"/>
</dbReference>
<dbReference type="AlphaFoldDB" id="V9KQL5"/>
<dbReference type="InterPro" id="IPR036855">
    <property type="entry name" value="Znf_CCCH_sf"/>
</dbReference>
<evidence type="ECO:0000256" key="1">
    <source>
        <dbReference type="ARBA" id="ARBA00004324"/>
    </source>
</evidence>
<accession>V9KQL5</accession>
<comment type="subunit">
    <text evidence="11">Interacts with U1, U2, U4, U5 and U6 snRNAs.</text>
</comment>
<evidence type="ECO:0000313" key="16">
    <source>
        <dbReference type="EMBL" id="AFP00639.1"/>
    </source>
</evidence>
<feature type="region of interest" description="Disordered" evidence="14">
    <location>
        <begin position="310"/>
        <end position="436"/>
    </location>
</feature>
<dbReference type="InterPro" id="IPR051181">
    <property type="entry name" value="CAF1_poly(A)_ribonucleases"/>
</dbReference>
<dbReference type="GO" id="GO:0016607">
    <property type="term" value="C:nuclear speck"/>
    <property type="evidence" value="ECO:0007669"/>
    <property type="project" value="UniProtKB-SubCell"/>
</dbReference>
<name>V9KQL5_CALMI</name>
<dbReference type="GO" id="GO:0008270">
    <property type="term" value="F:zinc ion binding"/>
    <property type="evidence" value="ECO:0007669"/>
    <property type="project" value="UniProtKB-KW"/>
</dbReference>
<comment type="function">
    <text evidence="10">Inhibits cell growth rate and cell cycle. Induces CDKN1A expression as well as TGF-beta expression. Mediates the inhibitory growth effect of EGR1. Involved in the maturation of snRNAs and snRNA 3'-tail processing.</text>
</comment>
<dbReference type="PANTHER" id="PTHR15092">
    <property type="entry name" value="POLY A -SPECIFIC RIBONUCLEASE/TARGET OF EGR1, MEMBER 1"/>
    <property type="match status" value="1"/>
</dbReference>
<evidence type="ECO:0000256" key="6">
    <source>
        <dbReference type="ARBA" id="ARBA00022771"/>
    </source>
</evidence>
<organism evidence="16">
    <name type="scientific">Callorhinchus milii</name>
    <name type="common">Ghost shark</name>
    <dbReference type="NCBI Taxonomy" id="7868"/>
    <lineage>
        <taxon>Eukaryota</taxon>
        <taxon>Metazoa</taxon>
        <taxon>Chordata</taxon>
        <taxon>Craniata</taxon>
        <taxon>Vertebrata</taxon>
        <taxon>Chondrichthyes</taxon>
        <taxon>Holocephali</taxon>
        <taxon>Chimaeriformes</taxon>
        <taxon>Callorhinchidae</taxon>
        <taxon>Callorhinchus</taxon>
    </lineage>
</organism>
<evidence type="ECO:0000259" key="15">
    <source>
        <dbReference type="PROSITE" id="PS50103"/>
    </source>
</evidence>
<dbReference type="Pfam" id="PF04857">
    <property type="entry name" value="CAF1"/>
    <property type="match status" value="2"/>
</dbReference>
<protein>
    <recommendedName>
        <fullName evidence="12">Target of EGR1 protein 1</fullName>
    </recommendedName>
</protein>
<comment type="subcellular location">
    <subcellularLocation>
        <location evidence="1">Nucleus speckle</location>
    </subcellularLocation>
    <subcellularLocation>
        <location evidence="2">Nucleus</location>
        <location evidence="2">Nucleolus</location>
    </subcellularLocation>
</comment>
<keyword evidence="9" id="KW-0539">Nucleus</keyword>
<dbReference type="InterPro" id="IPR000571">
    <property type="entry name" value="Znf_CCCH"/>
</dbReference>
<dbReference type="FunFam" id="3.30.420.10:FF:000039">
    <property type="entry name" value="Target of EGR1 protein 1"/>
    <property type="match status" value="1"/>
</dbReference>
<keyword evidence="8" id="KW-0007">Acetylation</keyword>
<feature type="compositionally biased region" description="Basic residues" evidence="14">
    <location>
        <begin position="311"/>
        <end position="323"/>
    </location>
</feature>
<evidence type="ECO:0000256" key="11">
    <source>
        <dbReference type="ARBA" id="ARBA00062362"/>
    </source>
</evidence>
<dbReference type="SUPFAM" id="SSF90229">
    <property type="entry name" value="CCCH zinc finger"/>
    <property type="match status" value="1"/>
</dbReference>
<dbReference type="GO" id="GO:0005730">
    <property type="term" value="C:nucleolus"/>
    <property type="evidence" value="ECO:0007669"/>
    <property type="project" value="UniProtKB-SubCell"/>
</dbReference>
<keyword evidence="4" id="KW-0597">Phosphoprotein</keyword>
<keyword evidence="6 13" id="KW-0863">Zinc-finger</keyword>
<sequence>MSFMKVPVVDVHIDNFKEIWPSLLLAVRTANFIAIDTELSGLGTRKALLAQSVEDRYNAICQAARTRSILSLGIACFKKLPDKEDEAYLCQVYNLILLCMDEYIIEPQSVQFLVQHGFDFNKQYAKGIPYHKGNDKSNESQGQNIRALFLEIIQSKKPLILHNGLIDLAFLYQCFYAHLPNQLLTFTADLSEMFPAGIYDTKYASEFETRFVASYLEYAYKKCRRENTRLLDMKSRHLSIEFLNYQQTIANYIDYRYCSLPDSDKDVTDKTKLGICEKFSAYGWCPNGIKCPLSHNTDLIIDEDERIKDDKRKRRKARKRRKQNAMEVTSNPPESTPGDHAAPDISPPCKVVCQNSDEQPETTEMPDAGEAMHNESLNSSKGCSDQKEMEETPDVREVKAESFGDLHHGDGMEGISWSDSDRMPNSSNDMENKTEKKCRKLEIEEKTKAEKAEGGTHRAGFDAFMTGFIMAYTLMWKKGDSEHDSDCDGTKIDMWLPDLLNKLYLSGKSIPLQICKSSFSKSSKAHQAKIELAWGKK</sequence>
<dbReference type="Gene3D" id="3.30.420.10">
    <property type="entry name" value="Ribonuclease H-like superfamily/Ribonuclease H"/>
    <property type="match status" value="2"/>
</dbReference>
<evidence type="ECO:0000256" key="4">
    <source>
        <dbReference type="ARBA" id="ARBA00022553"/>
    </source>
</evidence>
<dbReference type="SUPFAM" id="SSF53098">
    <property type="entry name" value="Ribonuclease H-like"/>
    <property type="match status" value="1"/>
</dbReference>
<keyword evidence="7 13" id="KW-0862">Zinc</keyword>
<evidence type="ECO:0000256" key="5">
    <source>
        <dbReference type="ARBA" id="ARBA00022723"/>
    </source>
</evidence>